<feature type="compositionally biased region" description="Low complexity" evidence="1">
    <location>
        <begin position="444"/>
        <end position="463"/>
    </location>
</feature>
<feature type="compositionally biased region" description="Low complexity" evidence="1">
    <location>
        <begin position="323"/>
        <end position="378"/>
    </location>
</feature>
<sequence length="463" mass="44264">MSVHVAVRSYLTAGVATVGATALVAAPLAVPPPQIHLPAIHASSAVVDLVAMANPIAEWVTVVQTTFANVAALGSQFQNDPAPILQQILTNQLANAATLATAFEGAAGGFVSQAAALPAATLLAAQQLAAGQFSAAVGTVFQAGIGLILAPAISLISATSVITDTVQRVANVVAAIPNVLLPVGLAALSPIAGAVYSFGDAGQAVIDAARAGDVAGALNALVNIPAIVTNAFLNGYPPQSTTGVFSPQVEGGFGSGLIATLLAARDTFAQALGAAAPPTATATVADLPTAAKLVSLTAAPTQEAQVGETSAKATASAAAATEAATAAKTAEPATEPVTAESTTAATESTTVAATSTPPADTESTTPAASSDAGSTGTAKDGPSSNTKPTDERDSSSTGSAGSAEASSTGGSTTGSSTATKPASTAPSAPSAGASKTAETKKDTASSASGGSGSSSSSGSSSAS</sequence>
<dbReference type="Proteomes" id="UP001141629">
    <property type="component" value="Unassembled WGS sequence"/>
</dbReference>
<reference evidence="2" key="2">
    <citation type="journal article" date="2022" name="BMC Genomics">
        <title>Comparative genome analysis of mycobacteria focusing on tRNA and non-coding RNA.</title>
        <authorList>
            <person name="Behra P.R.K."/>
            <person name="Pettersson B.M.F."/>
            <person name="Ramesh M."/>
            <person name="Das S."/>
            <person name="Dasgupta S."/>
            <person name="Kirsebom L.A."/>
        </authorList>
    </citation>
    <scope>NUCLEOTIDE SEQUENCE</scope>
    <source>
        <strain evidence="2">DSM 44838</strain>
    </source>
</reference>
<proteinExistence type="predicted"/>
<dbReference type="EMBL" id="JACKVK010000022">
    <property type="protein sequence ID" value="MCV7424942.1"/>
    <property type="molecule type" value="Genomic_DNA"/>
</dbReference>
<reference evidence="2" key="1">
    <citation type="submission" date="2020-07" db="EMBL/GenBank/DDBJ databases">
        <authorList>
            <person name="Pettersson B.M.F."/>
            <person name="Behra P.R.K."/>
            <person name="Ramesh M."/>
            <person name="Das S."/>
            <person name="Dasgupta S."/>
            <person name="Kirsebom L.A."/>
        </authorList>
    </citation>
    <scope>NUCLEOTIDE SEQUENCE</scope>
    <source>
        <strain evidence="2">DSM 44838</strain>
    </source>
</reference>
<protein>
    <recommendedName>
        <fullName evidence="4">PE-PGRS family protein</fullName>
    </recommendedName>
</protein>
<evidence type="ECO:0008006" key="4">
    <source>
        <dbReference type="Google" id="ProtNLM"/>
    </source>
</evidence>
<feature type="region of interest" description="Disordered" evidence="1">
    <location>
        <begin position="323"/>
        <end position="463"/>
    </location>
</feature>
<name>A0A9X3C649_9MYCO</name>
<keyword evidence="3" id="KW-1185">Reference proteome</keyword>
<gene>
    <name evidence="2" type="ORF">H7K45_30835</name>
</gene>
<organism evidence="2 3">
    <name type="scientific">Mycobacterium yunnanensis</name>
    <dbReference type="NCBI Taxonomy" id="368477"/>
    <lineage>
        <taxon>Bacteria</taxon>
        <taxon>Bacillati</taxon>
        <taxon>Actinomycetota</taxon>
        <taxon>Actinomycetes</taxon>
        <taxon>Mycobacteriales</taxon>
        <taxon>Mycobacteriaceae</taxon>
        <taxon>Mycobacterium</taxon>
    </lineage>
</organism>
<evidence type="ECO:0000313" key="3">
    <source>
        <dbReference type="Proteomes" id="UP001141629"/>
    </source>
</evidence>
<comment type="caution">
    <text evidence="2">The sequence shown here is derived from an EMBL/GenBank/DDBJ whole genome shotgun (WGS) entry which is preliminary data.</text>
</comment>
<dbReference type="AlphaFoldDB" id="A0A9X3C649"/>
<evidence type="ECO:0000313" key="2">
    <source>
        <dbReference type="EMBL" id="MCV7424942.1"/>
    </source>
</evidence>
<feature type="compositionally biased region" description="Low complexity" evidence="1">
    <location>
        <begin position="395"/>
        <end position="436"/>
    </location>
</feature>
<dbReference type="RefSeq" id="WP_264000039.1">
    <property type="nucleotide sequence ID" value="NZ_JACKVK010000022.1"/>
</dbReference>
<accession>A0A9X3C649</accession>
<evidence type="ECO:0000256" key="1">
    <source>
        <dbReference type="SAM" id="MobiDB-lite"/>
    </source>
</evidence>